<gene>
    <name evidence="2" type="ORF">SAMN05444159_6149</name>
</gene>
<keyword evidence="2" id="KW-0808">Transferase</keyword>
<sequence length="245" mass="27791">MVKRLVRAAAPSWAVEAVRRGLEKFDPFVNLAYSQDGEDMILRRLFERQKSGFYVDVGAHHPYRFSNTCYFYRRGWRGINIDPNPEAIEAFCRHRPSDTNICVGVSDAGASLSFHFFNEPALNTFDSELAAERVRLPDYHLLETKSVPVRRLDDLLAEYLQPDQQIDFLSIDVEGVDLSVLRSNDWSVFRPRILLVEARRRSVSGIETDPINRFAVAAGYQLIAKTLNTLIYEDGSSTAASGRVS</sequence>
<dbReference type="GO" id="GO:0006888">
    <property type="term" value="P:endoplasmic reticulum to Golgi vesicle-mediated transport"/>
    <property type="evidence" value="ECO:0007669"/>
    <property type="project" value="TreeGrafter"/>
</dbReference>
<name>A0A1M7BGL8_9BRAD</name>
<organism evidence="2 3">
    <name type="scientific">Bradyrhizobium lablabi</name>
    <dbReference type="NCBI Taxonomy" id="722472"/>
    <lineage>
        <taxon>Bacteria</taxon>
        <taxon>Pseudomonadati</taxon>
        <taxon>Pseudomonadota</taxon>
        <taxon>Alphaproteobacteria</taxon>
        <taxon>Hyphomicrobiales</taxon>
        <taxon>Nitrobacteraceae</taxon>
        <taxon>Bradyrhizobium</taxon>
    </lineage>
</organism>
<dbReference type="GO" id="GO:0005737">
    <property type="term" value="C:cytoplasm"/>
    <property type="evidence" value="ECO:0007669"/>
    <property type="project" value="GOC"/>
</dbReference>
<dbReference type="GO" id="GO:0008168">
    <property type="term" value="F:methyltransferase activity"/>
    <property type="evidence" value="ECO:0007669"/>
    <property type="project" value="UniProtKB-KW"/>
</dbReference>
<dbReference type="PANTHER" id="PTHR34009">
    <property type="entry name" value="PROTEIN STAR"/>
    <property type="match status" value="1"/>
</dbReference>
<evidence type="ECO:0000313" key="2">
    <source>
        <dbReference type="EMBL" id="SHL54097.1"/>
    </source>
</evidence>
<accession>A0A1M7BGL8</accession>
<dbReference type="OrthoDB" id="9801609at2"/>
<dbReference type="GO" id="GO:0005886">
    <property type="term" value="C:plasma membrane"/>
    <property type="evidence" value="ECO:0007669"/>
    <property type="project" value="TreeGrafter"/>
</dbReference>
<dbReference type="AlphaFoldDB" id="A0A1M7BGL8"/>
<dbReference type="GO" id="GO:0032259">
    <property type="term" value="P:methylation"/>
    <property type="evidence" value="ECO:0007669"/>
    <property type="project" value="UniProtKB-KW"/>
</dbReference>
<proteinExistence type="predicted"/>
<dbReference type="GO" id="GO:0016197">
    <property type="term" value="P:endosomal transport"/>
    <property type="evidence" value="ECO:0007669"/>
    <property type="project" value="TreeGrafter"/>
</dbReference>
<dbReference type="Gene3D" id="3.40.50.150">
    <property type="entry name" value="Vaccinia Virus protein VP39"/>
    <property type="match status" value="1"/>
</dbReference>
<dbReference type="EMBL" id="LT670844">
    <property type="protein sequence ID" value="SHL54097.1"/>
    <property type="molecule type" value="Genomic_DNA"/>
</dbReference>
<dbReference type="PANTHER" id="PTHR34009:SF2">
    <property type="entry name" value="PROTEIN STAR"/>
    <property type="match status" value="1"/>
</dbReference>
<reference evidence="2 3" key="1">
    <citation type="submission" date="2016-11" db="EMBL/GenBank/DDBJ databases">
        <authorList>
            <person name="Jaros S."/>
            <person name="Januszkiewicz K."/>
            <person name="Wedrychowicz H."/>
        </authorList>
    </citation>
    <scope>NUCLEOTIDE SEQUENCE [LARGE SCALE GENOMIC DNA]</scope>
    <source>
        <strain evidence="2 3">GAS499</strain>
    </source>
</reference>
<keyword evidence="2" id="KW-0489">Methyltransferase</keyword>
<feature type="domain" description="Methyltransferase FkbM" evidence="1">
    <location>
        <begin position="56"/>
        <end position="204"/>
    </location>
</feature>
<dbReference type="Proteomes" id="UP000189935">
    <property type="component" value="Chromosome I"/>
</dbReference>
<dbReference type="InterPro" id="IPR029063">
    <property type="entry name" value="SAM-dependent_MTases_sf"/>
</dbReference>
<dbReference type="NCBIfam" id="TIGR01444">
    <property type="entry name" value="fkbM_fam"/>
    <property type="match status" value="1"/>
</dbReference>
<evidence type="ECO:0000313" key="3">
    <source>
        <dbReference type="Proteomes" id="UP000189935"/>
    </source>
</evidence>
<dbReference type="InterPro" id="IPR006342">
    <property type="entry name" value="FkbM_mtfrase"/>
</dbReference>
<protein>
    <submittedName>
        <fullName evidence="2">Methyltransferase, FkbM family</fullName>
    </submittedName>
</protein>
<evidence type="ECO:0000259" key="1">
    <source>
        <dbReference type="Pfam" id="PF05050"/>
    </source>
</evidence>
<dbReference type="SUPFAM" id="SSF53335">
    <property type="entry name" value="S-adenosyl-L-methionine-dependent methyltransferases"/>
    <property type="match status" value="1"/>
</dbReference>
<dbReference type="Pfam" id="PF05050">
    <property type="entry name" value="Methyltransf_21"/>
    <property type="match status" value="1"/>
</dbReference>
<dbReference type="InterPro" id="IPR053202">
    <property type="entry name" value="EGF_Rcpt_Signaling_Reg"/>
</dbReference>